<evidence type="ECO:0000313" key="2">
    <source>
        <dbReference type="EMBL" id="PWZ33605.1"/>
    </source>
</evidence>
<dbReference type="EMBL" id="NCVQ01000004">
    <property type="protein sequence ID" value="PWZ33605.1"/>
    <property type="molecule type" value="Genomic_DNA"/>
</dbReference>
<comment type="caution">
    <text evidence="2">The sequence shown here is derived from an EMBL/GenBank/DDBJ whole genome shotgun (WGS) entry which is preliminary data.</text>
</comment>
<sequence length="263" mass="29871">MAVVDAMALSTPTPARAEQPDITRDTPLYLECAPENILSPTSAPVDEEVNNEVGERILTKANIDQTVEGVSAEDIDPDRVERLVLDNWKPQFHYANTLGFIALTLVLTFPNYSQLATLSAPRLHIAACLVIIYGWEMNTTRSEHFVVAKRISNKQPIGLKFIHQILFGRLEKATNIITLYDVSNIWHIRLLLQILLRTHNADLDIPIKRYSKGYIYHILKMWITLGCPCQLSCFSYDISQKYWLRIADDCFPASNFASTFSFP</sequence>
<gene>
    <name evidence="2" type="primary">HIRA_1</name>
    <name evidence="2" type="ORF">Zm00014a_034160</name>
</gene>
<proteinExistence type="predicted"/>
<reference evidence="2 3" key="1">
    <citation type="journal article" date="2018" name="Nat. Genet.">
        <title>Extensive intraspecific gene order and gene structural variations between Mo17 and other maize genomes.</title>
        <authorList>
            <person name="Sun S."/>
            <person name="Zhou Y."/>
            <person name="Chen J."/>
            <person name="Shi J."/>
            <person name="Zhao H."/>
            <person name="Zhao H."/>
            <person name="Song W."/>
            <person name="Zhang M."/>
            <person name="Cui Y."/>
            <person name="Dong X."/>
            <person name="Liu H."/>
            <person name="Ma X."/>
            <person name="Jiao Y."/>
            <person name="Wang B."/>
            <person name="Wei X."/>
            <person name="Stein J.C."/>
            <person name="Glaubitz J.C."/>
            <person name="Lu F."/>
            <person name="Yu G."/>
            <person name="Liang C."/>
            <person name="Fengler K."/>
            <person name="Li B."/>
            <person name="Rafalski A."/>
            <person name="Schnable P.S."/>
            <person name="Ware D.H."/>
            <person name="Buckler E.S."/>
            <person name="Lai J."/>
        </authorList>
    </citation>
    <scope>NUCLEOTIDE SEQUENCE [LARGE SCALE GENOMIC DNA]</scope>
    <source>
        <strain evidence="3">cv. Missouri 17</strain>
        <tissue evidence="2">Seedling</tissue>
    </source>
</reference>
<feature type="region of interest" description="Disordered" evidence="1">
    <location>
        <begin position="1"/>
        <end position="23"/>
    </location>
</feature>
<dbReference type="AlphaFoldDB" id="A0A3L6FK82"/>
<organism evidence="2 3">
    <name type="scientific">Zea mays</name>
    <name type="common">Maize</name>
    <dbReference type="NCBI Taxonomy" id="4577"/>
    <lineage>
        <taxon>Eukaryota</taxon>
        <taxon>Viridiplantae</taxon>
        <taxon>Streptophyta</taxon>
        <taxon>Embryophyta</taxon>
        <taxon>Tracheophyta</taxon>
        <taxon>Spermatophyta</taxon>
        <taxon>Magnoliopsida</taxon>
        <taxon>Liliopsida</taxon>
        <taxon>Poales</taxon>
        <taxon>Poaceae</taxon>
        <taxon>PACMAD clade</taxon>
        <taxon>Panicoideae</taxon>
        <taxon>Andropogonodae</taxon>
        <taxon>Andropogoneae</taxon>
        <taxon>Tripsacinae</taxon>
        <taxon>Zea</taxon>
    </lineage>
</organism>
<name>A0A3L6FK82_MAIZE</name>
<protein>
    <submittedName>
        <fullName evidence="2">Protein HIRA</fullName>
    </submittedName>
</protein>
<dbReference type="Proteomes" id="UP000251960">
    <property type="component" value="Chromosome 3"/>
</dbReference>
<evidence type="ECO:0000256" key="1">
    <source>
        <dbReference type="SAM" id="MobiDB-lite"/>
    </source>
</evidence>
<evidence type="ECO:0000313" key="3">
    <source>
        <dbReference type="Proteomes" id="UP000251960"/>
    </source>
</evidence>
<accession>A0A3L6FK82</accession>